<dbReference type="GO" id="GO:0016020">
    <property type="term" value="C:membrane"/>
    <property type="evidence" value="ECO:0007669"/>
    <property type="project" value="TreeGrafter"/>
</dbReference>
<proteinExistence type="predicted"/>
<organism evidence="3 4">
    <name type="scientific">Planosporangium mesophilum</name>
    <dbReference type="NCBI Taxonomy" id="689768"/>
    <lineage>
        <taxon>Bacteria</taxon>
        <taxon>Bacillati</taxon>
        <taxon>Actinomycetota</taxon>
        <taxon>Actinomycetes</taxon>
        <taxon>Micromonosporales</taxon>
        <taxon>Micromonosporaceae</taxon>
        <taxon>Planosporangium</taxon>
    </lineage>
</organism>
<dbReference type="PRINTS" id="PR00111">
    <property type="entry name" value="ABHYDROLASE"/>
</dbReference>
<dbReference type="RefSeq" id="WP_168116554.1">
    <property type="nucleotide sequence ID" value="NZ_BOON01000037.1"/>
</dbReference>
<dbReference type="InterPro" id="IPR050266">
    <property type="entry name" value="AB_hydrolase_sf"/>
</dbReference>
<evidence type="ECO:0000256" key="1">
    <source>
        <dbReference type="ARBA" id="ARBA00022801"/>
    </source>
</evidence>
<protein>
    <recommendedName>
        <fullName evidence="2">AB hydrolase-1 domain-containing protein</fullName>
    </recommendedName>
</protein>
<accession>A0A8J3TGS1</accession>
<dbReference type="Gene3D" id="3.40.50.1820">
    <property type="entry name" value="alpha/beta hydrolase"/>
    <property type="match status" value="1"/>
</dbReference>
<gene>
    <name evidence="3" type="ORF">Pme01_40310</name>
</gene>
<evidence type="ECO:0000313" key="4">
    <source>
        <dbReference type="Proteomes" id="UP000599074"/>
    </source>
</evidence>
<keyword evidence="4" id="KW-1185">Reference proteome</keyword>
<dbReference type="EMBL" id="BOON01000037">
    <property type="protein sequence ID" value="GII24434.1"/>
    <property type="molecule type" value="Genomic_DNA"/>
</dbReference>
<keyword evidence="1" id="KW-0378">Hydrolase</keyword>
<evidence type="ECO:0000313" key="3">
    <source>
        <dbReference type="EMBL" id="GII24434.1"/>
    </source>
</evidence>
<dbReference type="Pfam" id="PF00561">
    <property type="entry name" value="Abhydrolase_1"/>
    <property type="match status" value="1"/>
</dbReference>
<dbReference type="Proteomes" id="UP000599074">
    <property type="component" value="Unassembled WGS sequence"/>
</dbReference>
<dbReference type="GO" id="GO:0016787">
    <property type="term" value="F:hydrolase activity"/>
    <property type="evidence" value="ECO:0007669"/>
    <property type="project" value="UniProtKB-KW"/>
</dbReference>
<dbReference type="AlphaFoldDB" id="A0A8J3TGS1"/>
<comment type="caution">
    <text evidence="3">The sequence shown here is derived from an EMBL/GenBank/DDBJ whole genome shotgun (WGS) entry which is preliminary data.</text>
</comment>
<dbReference type="PANTHER" id="PTHR43798:SF31">
    <property type="entry name" value="AB HYDROLASE SUPERFAMILY PROTEIN YCLE"/>
    <property type="match status" value="1"/>
</dbReference>
<sequence>MSSDRIGDLLVHVWPAAKADAPVVLAAHGITANGLAWGRVAHLLDGRVTLVAPDLRGRAGSRDAPGPYGIARHADDLIALLGALEIDRAVLAGHSMGAFVAAVAAARYPERVSEAVLVDGGLTFGLPPDADVDTVLAAVLGPAIERLSMTFPDRDAYRRFWQGHPAFAGEWTPEVEAYIQHDLVGDGPYRSSCVAEAVRTDGGQVLVDPGTLGAIHALTVPAVLLYAERGMLDDPQPLYNAERVAGLAVPAVAVPDTNHYSILIGEKGAQVVADHILAAAEAAG</sequence>
<dbReference type="InterPro" id="IPR000073">
    <property type="entry name" value="AB_hydrolase_1"/>
</dbReference>
<dbReference type="SUPFAM" id="SSF53474">
    <property type="entry name" value="alpha/beta-Hydrolases"/>
    <property type="match status" value="1"/>
</dbReference>
<name>A0A8J3TGS1_9ACTN</name>
<dbReference type="PANTHER" id="PTHR43798">
    <property type="entry name" value="MONOACYLGLYCEROL LIPASE"/>
    <property type="match status" value="1"/>
</dbReference>
<feature type="domain" description="AB hydrolase-1" evidence="2">
    <location>
        <begin position="22"/>
        <end position="128"/>
    </location>
</feature>
<evidence type="ECO:0000259" key="2">
    <source>
        <dbReference type="Pfam" id="PF00561"/>
    </source>
</evidence>
<dbReference type="InterPro" id="IPR029058">
    <property type="entry name" value="AB_hydrolase_fold"/>
</dbReference>
<reference evidence="3" key="1">
    <citation type="submission" date="2021-01" db="EMBL/GenBank/DDBJ databases">
        <title>Whole genome shotgun sequence of Planosporangium mesophilum NBRC 109066.</title>
        <authorList>
            <person name="Komaki H."/>
            <person name="Tamura T."/>
        </authorList>
    </citation>
    <scope>NUCLEOTIDE SEQUENCE</scope>
    <source>
        <strain evidence="3">NBRC 109066</strain>
    </source>
</reference>